<reference evidence="2 3" key="1">
    <citation type="submission" date="2019-05" db="EMBL/GenBank/DDBJ databases">
        <title>Another draft genome of Portunus trituberculatus and its Hox gene families provides insights of decapod evolution.</title>
        <authorList>
            <person name="Jeong J.-H."/>
            <person name="Song I."/>
            <person name="Kim S."/>
            <person name="Choi T."/>
            <person name="Kim D."/>
            <person name="Ryu S."/>
            <person name="Kim W."/>
        </authorList>
    </citation>
    <scope>NUCLEOTIDE SEQUENCE [LARGE SCALE GENOMIC DNA]</scope>
    <source>
        <tissue evidence="2">Muscle</tissue>
    </source>
</reference>
<proteinExistence type="predicted"/>
<evidence type="ECO:0000256" key="1">
    <source>
        <dbReference type="SAM" id="Phobius"/>
    </source>
</evidence>
<keyword evidence="3" id="KW-1185">Reference proteome</keyword>
<evidence type="ECO:0000313" key="2">
    <source>
        <dbReference type="EMBL" id="MPD00801.1"/>
    </source>
</evidence>
<accession>A0A5B7JV93</accession>
<keyword evidence="1" id="KW-0812">Transmembrane</keyword>
<feature type="transmembrane region" description="Helical" evidence="1">
    <location>
        <begin position="20"/>
        <end position="38"/>
    </location>
</feature>
<name>A0A5B7JV93_PORTR</name>
<dbReference type="AlphaFoldDB" id="A0A5B7JV93"/>
<gene>
    <name evidence="2" type="ORF">E2C01_096301</name>
</gene>
<dbReference type="EMBL" id="VSRR010124480">
    <property type="protein sequence ID" value="MPD00801.1"/>
    <property type="molecule type" value="Genomic_DNA"/>
</dbReference>
<organism evidence="2 3">
    <name type="scientific">Portunus trituberculatus</name>
    <name type="common">Swimming crab</name>
    <name type="synonym">Neptunus trituberculatus</name>
    <dbReference type="NCBI Taxonomy" id="210409"/>
    <lineage>
        <taxon>Eukaryota</taxon>
        <taxon>Metazoa</taxon>
        <taxon>Ecdysozoa</taxon>
        <taxon>Arthropoda</taxon>
        <taxon>Crustacea</taxon>
        <taxon>Multicrustacea</taxon>
        <taxon>Malacostraca</taxon>
        <taxon>Eumalacostraca</taxon>
        <taxon>Eucarida</taxon>
        <taxon>Decapoda</taxon>
        <taxon>Pleocyemata</taxon>
        <taxon>Brachyura</taxon>
        <taxon>Eubrachyura</taxon>
        <taxon>Portunoidea</taxon>
        <taxon>Portunidae</taxon>
        <taxon>Portuninae</taxon>
        <taxon>Portunus</taxon>
    </lineage>
</organism>
<protein>
    <submittedName>
        <fullName evidence="2">Uncharacterized protein</fullName>
    </submittedName>
</protein>
<keyword evidence="1" id="KW-1133">Transmembrane helix</keyword>
<sequence length="68" mass="7363">MCPLVLLASSVTSTKSSLPIFSMTFTILYIVIRLAVLFPSAFLHMLGSLVPAPSLAISWIRSILLISL</sequence>
<keyword evidence="1" id="KW-0472">Membrane</keyword>
<comment type="caution">
    <text evidence="2">The sequence shown here is derived from an EMBL/GenBank/DDBJ whole genome shotgun (WGS) entry which is preliminary data.</text>
</comment>
<evidence type="ECO:0000313" key="3">
    <source>
        <dbReference type="Proteomes" id="UP000324222"/>
    </source>
</evidence>
<dbReference type="Proteomes" id="UP000324222">
    <property type="component" value="Unassembled WGS sequence"/>
</dbReference>